<dbReference type="Proteomes" id="UP001060085">
    <property type="component" value="Linkage Group LG07"/>
</dbReference>
<reference evidence="2" key="1">
    <citation type="journal article" date="2023" name="Nat. Plants">
        <title>Single-cell RNA sequencing provides a high-resolution roadmap for understanding the multicellular compartmentation of specialized metabolism.</title>
        <authorList>
            <person name="Sun S."/>
            <person name="Shen X."/>
            <person name="Li Y."/>
            <person name="Li Y."/>
            <person name="Wang S."/>
            <person name="Li R."/>
            <person name="Zhang H."/>
            <person name="Shen G."/>
            <person name="Guo B."/>
            <person name="Wei J."/>
            <person name="Xu J."/>
            <person name="St-Pierre B."/>
            <person name="Chen S."/>
            <person name="Sun C."/>
        </authorList>
    </citation>
    <scope>NUCLEOTIDE SEQUENCE [LARGE SCALE GENOMIC DNA]</scope>
</reference>
<name>A0ACC0A457_CATRO</name>
<protein>
    <submittedName>
        <fullName evidence="1">Uncharacterized protein</fullName>
    </submittedName>
</protein>
<accession>A0ACC0A457</accession>
<proteinExistence type="predicted"/>
<gene>
    <name evidence="1" type="ORF">M9H77_31375</name>
</gene>
<dbReference type="EMBL" id="CM044707">
    <property type="protein sequence ID" value="KAI5654188.1"/>
    <property type="molecule type" value="Genomic_DNA"/>
</dbReference>
<evidence type="ECO:0000313" key="1">
    <source>
        <dbReference type="EMBL" id="KAI5654188.1"/>
    </source>
</evidence>
<evidence type="ECO:0000313" key="2">
    <source>
        <dbReference type="Proteomes" id="UP001060085"/>
    </source>
</evidence>
<keyword evidence="2" id="KW-1185">Reference proteome</keyword>
<comment type="caution">
    <text evidence="1">The sequence shown here is derived from an EMBL/GenBank/DDBJ whole genome shotgun (WGS) entry which is preliminary data.</text>
</comment>
<organism evidence="1 2">
    <name type="scientific">Catharanthus roseus</name>
    <name type="common">Madagascar periwinkle</name>
    <name type="synonym">Vinca rosea</name>
    <dbReference type="NCBI Taxonomy" id="4058"/>
    <lineage>
        <taxon>Eukaryota</taxon>
        <taxon>Viridiplantae</taxon>
        <taxon>Streptophyta</taxon>
        <taxon>Embryophyta</taxon>
        <taxon>Tracheophyta</taxon>
        <taxon>Spermatophyta</taxon>
        <taxon>Magnoliopsida</taxon>
        <taxon>eudicotyledons</taxon>
        <taxon>Gunneridae</taxon>
        <taxon>Pentapetalae</taxon>
        <taxon>asterids</taxon>
        <taxon>lamiids</taxon>
        <taxon>Gentianales</taxon>
        <taxon>Apocynaceae</taxon>
        <taxon>Rauvolfioideae</taxon>
        <taxon>Vinceae</taxon>
        <taxon>Catharanthinae</taxon>
        <taxon>Catharanthus</taxon>
    </lineage>
</organism>
<sequence length="276" mass="31221">MHLINNPQEKIVLQGSNDIKFEVDEVGAKQSVMIKHMIQDSIASKGPILFPKVLGNILVKDLEYCKRDFQHHIGFFPRRGGKDAKGESVGFQLTKIVEYCKHLAFVSELVNDDEQTLFKLLVAANYLALKGILSLACEEFLYFIKKKIILLGSNDITFEVDEAMAKQSVTIKHMIEHSLATRGPILLPKVPGNILAKNDVDLRAFVSTLVNEHEETLFVLLVATDYLDIKGLLSLTCEDVLDIIKCKDLKHIRGIFNIISPEEEEKICREIPWTFN</sequence>